<reference evidence="1" key="1">
    <citation type="submission" date="2023-03" db="EMBL/GenBank/DDBJ databases">
        <title>Chromosome-level genomes of two armyworms, Mythimna separata and Mythimna loreyi, provide insights into the biosynthesis and reception of sex pheromones.</title>
        <authorList>
            <person name="Zhao H."/>
        </authorList>
    </citation>
    <scope>NUCLEOTIDE SEQUENCE</scope>
    <source>
        <strain evidence="1">BeijingLab</strain>
    </source>
</reference>
<name>A0ACC2QT46_9NEOP</name>
<protein>
    <submittedName>
        <fullName evidence="1">Uncharacterized protein</fullName>
    </submittedName>
</protein>
<organism evidence="1 2">
    <name type="scientific">Mythimna loreyi</name>
    <dbReference type="NCBI Taxonomy" id="667449"/>
    <lineage>
        <taxon>Eukaryota</taxon>
        <taxon>Metazoa</taxon>
        <taxon>Ecdysozoa</taxon>
        <taxon>Arthropoda</taxon>
        <taxon>Hexapoda</taxon>
        <taxon>Insecta</taxon>
        <taxon>Pterygota</taxon>
        <taxon>Neoptera</taxon>
        <taxon>Endopterygota</taxon>
        <taxon>Lepidoptera</taxon>
        <taxon>Glossata</taxon>
        <taxon>Ditrysia</taxon>
        <taxon>Noctuoidea</taxon>
        <taxon>Noctuidae</taxon>
        <taxon>Noctuinae</taxon>
        <taxon>Hadenini</taxon>
        <taxon>Mythimna</taxon>
    </lineage>
</organism>
<evidence type="ECO:0000313" key="2">
    <source>
        <dbReference type="Proteomes" id="UP001231649"/>
    </source>
</evidence>
<sequence length="66" mass="6907">MKKSQIDPNDTSVVTTLRICFGDGATHAGAGALAGTIVSIVLCNRRRWPIITGLGVGSGYSWANCQ</sequence>
<dbReference type="EMBL" id="CM056791">
    <property type="protein sequence ID" value="KAJ8725371.1"/>
    <property type="molecule type" value="Genomic_DNA"/>
</dbReference>
<comment type="caution">
    <text evidence="1">The sequence shown here is derived from an EMBL/GenBank/DDBJ whole genome shotgun (WGS) entry which is preliminary data.</text>
</comment>
<keyword evidence="2" id="KW-1185">Reference proteome</keyword>
<dbReference type="Proteomes" id="UP001231649">
    <property type="component" value="Chromosome 15"/>
</dbReference>
<gene>
    <name evidence="1" type="ORF">PYW08_003554</name>
</gene>
<evidence type="ECO:0000313" key="1">
    <source>
        <dbReference type="EMBL" id="KAJ8725371.1"/>
    </source>
</evidence>
<accession>A0ACC2QT46</accession>
<proteinExistence type="predicted"/>